<organism evidence="3 4">
    <name type="scientific">Aeromicrobium halocynthiae</name>
    <dbReference type="NCBI Taxonomy" id="560557"/>
    <lineage>
        <taxon>Bacteria</taxon>
        <taxon>Bacillati</taxon>
        <taxon>Actinomycetota</taxon>
        <taxon>Actinomycetes</taxon>
        <taxon>Propionibacteriales</taxon>
        <taxon>Nocardioidaceae</taxon>
        <taxon>Aeromicrobium</taxon>
    </lineage>
</organism>
<feature type="domain" description="DUF4062" evidence="2">
    <location>
        <begin position="12"/>
        <end position="93"/>
    </location>
</feature>
<dbReference type="RefSeq" id="WP_344329815.1">
    <property type="nucleotide sequence ID" value="NZ_BAAAPY010000013.1"/>
</dbReference>
<gene>
    <name evidence="3" type="ORF">GCM10009821_27540</name>
</gene>
<sequence>MPPHARDDRRYQVFVSSTYSDLMAERQEVIATLLELDAFPAGMELFPAADDDAWTIIKRVIDESDYYLLIIGGRYGSVSEAQVGYTEMEYDYATQIKKPVMAFLHKNPDDIASGKTEKTDDGRERLETFRAKVKTAKHVKFWENKDDLAGHVARTFSKFTRDYPAVGWTRASAETAEELELNLAKARLRIAELESEKAAPSAKAPDGTDELAQGDELVGFMIHFKYQWDDPAKPTYQQRSHGFRWFEIAATWDEVFASIAPKLLNEASEADMQKALESWMLEYHFEEIFEKALEGFEGEQREARDETMSSIDLTIDQDAFSVIVLQLNALGLVGKSEKKRSVREASKSYWTLTPWGLAYATRLRARRRGSEPSIHTINTESTAPTPDDEG</sequence>
<protein>
    <submittedName>
        <fullName evidence="3">DUF4062 domain-containing protein</fullName>
    </submittedName>
</protein>
<feature type="region of interest" description="Disordered" evidence="1">
    <location>
        <begin position="367"/>
        <end position="390"/>
    </location>
</feature>
<proteinExistence type="predicted"/>
<feature type="compositionally biased region" description="Polar residues" evidence="1">
    <location>
        <begin position="373"/>
        <end position="384"/>
    </location>
</feature>
<comment type="caution">
    <text evidence="3">The sequence shown here is derived from an EMBL/GenBank/DDBJ whole genome shotgun (WGS) entry which is preliminary data.</text>
</comment>
<evidence type="ECO:0000313" key="3">
    <source>
        <dbReference type="EMBL" id="GAA2084631.1"/>
    </source>
</evidence>
<dbReference type="Pfam" id="PF13271">
    <property type="entry name" value="DUF4062"/>
    <property type="match status" value="1"/>
</dbReference>
<dbReference type="InterPro" id="IPR025139">
    <property type="entry name" value="DUF4062"/>
</dbReference>
<dbReference type="Proteomes" id="UP001501480">
    <property type="component" value="Unassembled WGS sequence"/>
</dbReference>
<accession>A0ABN2W6X2</accession>
<reference evidence="3 4" key="1">
    <citation type="journal article" date="2019" name="Int. J. Syst. Evol. Microbiol.">
        <title>The Global Catalogue of Microorganisms (GCM) 10K type strain sequencing project: providing services to taxonomists for standard genome sequencing and annotation.</title>
        <authorList>
            <consortium name="The Broad Institute Genomics Platform"/>
            <consortium name="The Broad Institute Genome Sequencing Center for Infectious Disease"/>
            <person name="Wu L."/>
            <person name="Ma J."/>
        </authorList>
    </citation>
    <scope>NUCLEOTIDE SEQUENCE [LARGE SCALE GENOMIC DNA]</scope>
    <source>
        <strain evidence="3 4">JCM 15749</strain>
    </source>
</reference>
<name>A0ABN2W6X2_9ACTN</name>
<keyword evidence="4" id="KW-1185">Reference proteome</keyword>
<dbReference type="EMBL" id="BAAAPY010000013">
    <property type="protein sequence ID" value="GAA2084631.1"/>
    <property type="molecule type" value="Genomic_DNA"/>
</dbReference>
<evidence type="ECO:0000313" key="4">
    <source>
        <dbReference type="Proteomes" id="UP001501480"/>
    </source>
</evidence>
<evidence type="ECO:0000256" key="1">
    <source>
        <dbReference type="SAM" id="MobiDB-lite"/>
    </source>
</evidence>
<evidence type="ECO:0000259" key="2">
    <source>
        <dbReference type="Pfam" id="PF13271"/>
    </source>
</evidence>